<comment type="caution">
    <text evidence="2">The sequence shown here is derived from an EMBL/GenBank/DDBJ whole genome shotgun (WGS) entry which is preliminary data.</text>
</comment>
<accession>A0ABV7DUF6</accession>
<reference evidence="3" key="1">
    <citation type="journal article" date="2019" name="Int. J. Syst. Evol. Microbiol.">
        <title>The Global Catalogue of Microorganisms (GCM) 10K type strain sequencing project: providing services to taxonomists for standard genome sequencing and annotation.</title>
        <authorList>
            <consortium name="The Broad Institute Genomics Platform"/>
            <consortium name="The Broad Institute Genome Sequencing Center for Infectious Disease"/>
            <person name="Wu L."/>
            <person name="Ma J."/>
        </authorList>
    </citation>
    <scope>NUCLEOTIDE SEQUENCE [LARGE SCALE GENOMIC DNA]</scope>
    <source>
        <strain evidence="3">KCTC 62102</strain>
    </source>
</reference>
<dbReference type="Proteomes" id="UP001595445">
    <property type="component" value="Unassembled WGS sequence"/>
</dbReference>
<name>A0ABV7DUF6_9RHOB</name>
<dbReference type="RefSeq" id="WP_197643064.1">
    <property type="nucleotide sequence ID" value="NZ_JAEACP010000008.1"/>
</dbReference>
<evidence type="ECO:0000313" key="2">
    <source>
        <dbReference type="EMBL" id="MFC3086020.1"/>
    </source>
</evidence>
<protein>
    <submittedName>
        <fullName evidence="2">Uncharacterized protein</fullName>
    </submittedName>
</protein>
<proteinExistence type="predicted"/>
<evidence type="ECO:0000256" key="1">
    <source>
        <dbReference type="SAM" id="SignalP"/>
    </source>
</evidence>
<gene>
    <name evidence="2" type="ORF">ACFOD6_08155</name>
</gene>
<sequence>MFRMKTLAATAVVAVLSTSAFAAVDQIAKIDVTADLTAIGNEKAAAFWANLETDLENAIAARVTDRVADTGAEILVDIREVELASAFDRELNLGDAVLVGQVNIKDDTDNSNFDAYELSVSLENAQIVLPEGTFLLLSTDTTGAYNRLVETFADGVVSRLK</sequence>
<evidence type="ECO:0000313" key="3">
    <source>
        <dbReference type="Proteomes" id="UP001595445"/>
    </source>
</evidence>
<feature type="signal peptide" evidence="1">
    <location>
        <begin position="1"/>
        <end position="22"/>
    </location>
</feature>
<keyword evidence="1" id="KW-0732">Signal</keyword>
<keyword evidence="3" id="KW-1185">Reference proteome</keyword>
<organism evidence="2 3">
    <name type="scientific">Tabrizicola soli</name>
    <dbReference type="NCBI Taxonomy" id="2185115"/>
    <lineage>
        <taxon>Bacteria</taxon>
        <taxon>Pseudomonadati</taxon>
        <taxon>Pseudomonadota</taxon>
        <taxon>Alphaproteobacteria</taxon>
        <taxon>Rhodobacterales</taxon>
        <taxon>Paracoccaceae</taxon>
        <taxon>Tabrizicola</taxon>
    </lineage>
</organism>
<dbReference type="EMBL" id="JBHRSM010000013">
    <property type="protein sequence ID" value="MFC3086020.1"/>
    <property type="molecule type" value="Genomic_DNA"/>
</dbReference>
<feature type="chain" id="PRO_5046437748" evidence="1">
    <location>
        <begin position="23"/>
        <end position="161"/>
    </location>
</feature>